<comment type="caution">
    <text evidence="2">The sequence shown here is derived from an EMBL/GenBank/DDBJ whole genome shotgun (WGS) entry which is preliminary data.</text>
</comment>
<sequence length="65" mass="6857">MAAIFYALSSLKAKLGDKERGATAVEYGIMVAAIAVAIITTVFLIGPELDQMFDAVLTPLEAKTP</sequence>
<keyword evidence="1" id="KW-1133">Transmembrane helix</keyword>
<reference evidence="3" key="1">
    <citation type="journal article" date="2019" name="Int. J. Syst. Evol. Microbiol.">
        <title>The Global Catalogue of Microorganisms (GCM) 10K type strain sequencing project: providing services to taxonomists for standard genome sequencing and annotation.</title>
        <authorList>
            <consortium name="The Broad Institute Genomics Platform"/>
            <consortium name="The Broad Institute Genome Sequencing Center for Infectious Disease"/>
            <person name="Wu L."/>
            <person name="Ma J."/>
        </authorList>
    </citation>
    <scope>NUCLEOTIDE SEQUENCE [LARGE SCALE GENOMIC DNA]</scope>
    <source>
        <strain evidence="3">CGMCC 1.5362</strain>
    </source>
</reference>
<feature type="transmembrane region" description="Helical" evidence="1">
    <location>
        <begin position="24"/>
        <end position="45"/>
    </location>
</feature>
<dbReference type="InterPro" id="IPR007047">
    <property type="entry name" value="Flp_Fap"/>
</dbReference>
<evidence type="ECO:0008006" key="4">
    <source>
        <dbReference type="Google" id="ProtNLM"/>
    </source>
</evidence>
<gene>
    <name evidence="2" type="ORF">GCM10011509_16320</name>
</gene>
<dbReference type="Pfam" id="PF04964">
    <property type="entry name" value="Flp_Fap"/>
    <property type="match status" value="1"/>
</dbReference>
<keyword evidence="3" id="KW-1185">Reference proteome</keyword>
<protein>
    <recommendedName>
        <fullName evidence="4">Flp family type IVb pilin</fullName>
    </recommendedName>
</protein>
<evidence type="ECO:0000313" key="2">
    <source>
        <dbReference type="EMBL" id="GGK68640.1"/>
    </source>
</evidence>
<evidence type="ECO:0000313" key="3">
    <source>
        <dbReference type="Proteomes" id="UP000662111"/>
    </source>
</evidence>
<dbReference type="EMBL" id="BMLB01000003">
    <property type="protein sequence ID" value="GGK68640.1"/>
    <property type="molecule type" value="Genomic_DNA"/>
</dbReference>
<keyword evidence="1" id="KW-0812">Transmembrane</keyword>
<proteinExistence type="predicted"/>
<name>A0ABQ2FA58_9MICO</name>
<dbReference type="Proteomes" id="UP000662111">
    <property type="component" value="Unassembled WGS sequence"/>
</dbReference>
<dbReference type="RefSeq" id="WP_022921507.1">
    <property type="nucleotide sequence ID" value="NZ_BMLB01000003.1"/>
</dbReference>
<organism evidence="2 3">
    <name type="scientific">Ornithinimicrobium pekingense</name>
    <dbReference type="NCBI Taxonomy" id="384677"/>
    <lineage>
        <taxon>Bacteria</taxon>
        <taxon>Bacillati</taxon>
        <taxon>Actinomycetota</taxon>
        <taxon>Actinomycetes</taxon>
        <taxon>Micrococcales</taxon>
        <taxon>Ornithinimicrobiaceae</taxon>
        <taxon>Ornithinimicrobium</taxon>
    </lineage>
</organism>
<evidence type="ECO:0000256" key="1">
    <source>
        <dbReference type="SAM" id="Phobius"/>
    </source>
</evidence>
<accession>A0ABQ2FA58</accession>
<keyword evidence="1" id="KW-0472">Membrane</keyword>